<evidence type="ECO:0000259" key="1">
    <source>
        <dbReference type="SMART" id="SM00256"/>
    </source>
</evidence>
<dbReference type="AlphaFoldDB" id="A0A9P0F7T0"/>
<dbReference type="InterPro" id="IPR001810">
    <property type="entry name" value="F-box_dom"/>
</dbReference>
<dbReference type="Pfam" id="PF00646">
    <property type="entry name" value="F-box"/>
    <property type="match status" value="1"/>
</dbReference>
<reference evidence="2" key="1">
    <citation type="submission" date="2021-12" db="EMBL/GenBank/DDBJ databases">
        <authorList>
            <person name="King R."/>
        </authorList>
    </citation>
    <scope>NUCLEOTIDE SEQUENCE</scope>
</reference>
<gene>
    <name evidence="2" type="ORF">BEMITA_LOCUS11704</name>
</gene>
<evidence type="ECO:0000313" key="2">
    <source>
        <dbReference type="EMBL" id="CAH0393282.1"/>
    </source>
</evidence>
<name>A0A9P0F7T0_BEMTA</name>
<feature type="domain" description="F-box" evidence="1">
    <location>
        <begin position="35"/>
        <end position="76"/>
    </location>
</feature>
<dbReference type="EMBL" id="OU963868">
    <property type="protein sequence ID" value="CAH0393282.1"/>
    <property type="molecule type" value="Genomic_DNA"/>
</dbReference>
<protein>
    <recommendedName>
        <fullName evidence="1">F-box domain-containing protein</fullName>
    </recommendedName>
</protein>
<dbReference type="SMART" id="SM00256">
    <property type="entry name" value="FBOX"/>
    <property type="match status" value="1"/>
</dbReference>
<proteinExistence type="predicted"/>
<dbReference type="InterPro" id="IPR036047">
    <property type="entry name" value="F-box-like_dom_sf"/>
</dbReference>
<keyword evidence="3" id="KW-1185">Reference proteome</keyword>
<evidence type="ECO:0000313" key="3">
    <source>
        <dbReference type="Proteomes" id="UP001152759"/>
    </source>
</evidence>
<sequence>MSLCPGYSKDPNKGLLGRMNFTSDNAAGFGEFDVLPVEMKNYILDFLNTSQILQLRSTCKSFRQFLEDRICLRVRKGDSLSEAAGIDKEKRRKFKYGFSKLDLEGVCNEGACQAYDMDLRAFENLVTVRIIINGQSCWDPIFLRKGVLSQTHRLYLPRSVAKLVLLRNRCKKSITVQNPTVIYLGEFLYSKTAYYYLHRWNSSVDSICVEINRGYTELNHSCLSLVGPGTTQKIELSLRDHSEILVSVTLDWSIAKGENSPWPMNNFSFDQYMNALALFFKDNGFFQKRILRLRLMLEMYSDETAAFRNIDFLFQSLCSNTIVLAICFMGFDLAMLFGADPCATELRELCLIVTHPIVYQQHKR</sequence>
<organism evidence="2 3">
    <name type="scientific">Bemisia tabaci</name>
    <name type="common">Sweetpotato whitefly</name>
    <name type="synonym">Aleurodes tabaci</name>
    <dbReference type="NCBI Taxonomy" id="7038"/>
    <lineage>
        <taxon>Eukaryota</taxon>
        <taxon>Metazoa</taxon>
        <taxon>Ecdysozoa</taxon>
        <taxon>Arthropoda</taxon>
        <taxon>Hexapoda</taxon>
        <taxon>Insecta</taxon>
        <taxon>Pterygota</taxon>
        <taxon>Neoptera</taxon>
        <taxon>Paraneoptera</taxon>
        <taxon>Hemiptera</taxon>
        <taxon>Sternorrhyncha</taxon>
        <taxon>Aleyrodoidea</taxon>
        <taxon>Aleyrodidae</taxon>
        <taxon>Aleyrodinae</taxon>
        <taxon>Bemisia</taxon>
    </lineage>
</organism>
<dbReference type="Proteomes" id="UP001152759">
    <property type="component" value="Chromosome 7"/>
</dbReference>
<dbReference type="SUPFAM" id="SSF81383">
    <property type="entry name" value="F-box domain"/>
    <property type="match status" value="1"/>
</dbReference>
<accession>A0A9P0F7T0</accession>